<accession>A0A6J5MND0</accession>
<proteinExistence type="predicted"/>
<protein>
    <submittedName>
        <fullName evidence="4">Uncharacterized protein</fullName>
    </submittedName>
</protein>
<sequence length="710" mass="77487">MAEEIVFKTTVDTGNSVSAINNVDKALKEVDQTAKSTGTDVNKAFDDLNKKVESGELTVRQLTKAVKEYTTIAIQAGADSPVGQQAIKQAGELKDRLADLQTQINAAANDGRNMQTALQVGQGIAAGYAVAQGAMALFGSESKDLQKTLVKLQAVQAVLAGLEEIRAILEKESLVRIKAKLVWDKIKIASEYAYTTAIGTSTGALKLARLAMLALPIVAIIAGIVAIAGAMGAFSSSTEEATEKQKAFEKEQRRMHAYGAKILQEDYDRAKKDSENRMELHKARGLSDDELRIKERENLEFRLNMLKYATTKNREQVAEMRAIKQQLLVNEAQYQTDLRDKEEQNAEERAKNREKRNAERLAKEKTDAEKRLELSRTIEDLMIANIQDSDLRQLEELRVRHERERQELVAKFGNDAVLIKELTEKQSNEVSVLNTELLTQRTEKEKEDNAKILELKNRDAKATLEAKLINIREDFELEQELKLELAKLEMEQALQNTELTEGEKLKIKAEYSAKVDEINKSSADKEKALQLATIQQGLEIAEKAQQSIQNLSDIVFTLKMSKLQKGSAEEEKYARKQFEINKAMQISGAIIDGAKAVTATMAVSPPVTPMGIASLAAVITTSVASIAKIASTKFGGTGGGGVTAPTVPTNNGGGTDANSTQANNMGNTSQVSSVGLIDNSTGIKVTVVDSEIKAVMDASAQTNVVSTLGG</sequence>
<evidence type="ECO:0000256" key="1">
    <source>
        <dbReference type="SAM" id="Coils"/>
    </source>
</evidence>
<evidence type="ECO:0000256" key="2">
    <source>
        <dbReference type="SAM" id="MobiDB-lite"/>
    </source>
</evidence>
<name>A0A6J5MND0_9CAUD</name>
<feature type="region of interest" description="Disordered" evidence="2">
    <location>
        <begin position="338"/>
        <end position="364"/>
    </location>
</feature>
<feature type="region of interest" description="Disordered" evidence="2">
    <location>
        <begin position="641"/>
        <end position="667"/>
    </location>
</feature>
<feature type="compositionally biased region" description="Polar residues" evidence="2">
    <location>
        <begin position="656"/>
        <end position="667"/>
    </location>
</feature>
<dbReference type="EMBL" id="LR796477">
    <property type="protein sequence ID" value="CAB4146923.1"/>
    <property type="molecule type" value="Genomic_DNA"/>
</dbReference>
<evidence type="ECO:0000256" key="3">
    <source>
        <dbReference type="SAM" id="Phobius"/>
    </source>
</evidence>
<organism evidence="4">
    <name type="scientific">uncultured Caudovirales phage</name>
    <dbReference type="NCBI Taxonomy" id="2100421"/>
    <lineage>
        <taxon>Viruses</taxon>
        <taxon>Duplodnaviria</taxon>
        <taxon>Heunggongvirae</taxon>
        <taxon>Uroviricota</taxon>
        <taxon>Caudoviricetes</taxon>
        <taxon>Peduoviridae</taxon>
        <taxon>Maltschvirus</taxon>
        <taxon>Maltschvirus maltsch</taxon>
    </lineage>
</organism>
<feature type="transmembrane region" description="Helical" evidence="3">
    <location>
        <begin position="210"/>
        <end position="234"/>
    </location>
</feature>
<keyword evidence="1" id="KW-0175">Coiled coil</keyword>
<keyword evidence="3" id="KW-1133">Transmembrane helix</keyword>
<reference evidence="4" key="1">
    <citation type="submission" date="2020-04" db="EMBL/GenBank/DDBJ databases">
        <authorList>
            <person name="Chiriac C."/>
            <person name="Salcher M."/>
            <person name="Ghai R."/>
            <person name="Kavagutti S V."/>
        </authorList>
    </citation>
    <scope>NUCLEOTIDE SEQUENCE</scope>
</reference>
<feature type="coiled-coil region" evidence="1">
    <location>
        <begin position="443"/>
        <end position="503"/>
    </location>
</feature>
<keyword evidence="3" id="KW-0812">Transmembrane</keyword>
<evidence type="ECO:0000313" key="4">
    <source>
        <dbReference type="EMBL" id="CAB4146923.1"/>
    </source>
</evidence>
<feature type="coiled-coil region" evidence="1">
    <location>
        <begin position="83"/>
        <end position="110"/>
    </location>
</feature>
<gene>
    <name evidence="4" type="ORF">UFOVP514_3</name>
</gene>
<keyword evidence="3" id="KW-0472">Membrane</keyword>